<comment type="caution">
    <text evidence="2">The sequence shown here is derived from an EMBL/GenBank/DDBJ whole genome shotgun (WGS) entry which is preliminary data.</text>
</comment>
<dbReference type="Proteomes" id="UP000326759">
    <property type="component" value="Unassembled WGS sequence"/>
</dbReference>
<feature type="region of interest" description="Disordered" evidence="1">
    <location>
        <begin position="1"/>
        <end position="88"/>
    </location>
</feature>
<evidence type="ECO:0000313" key="2">
    <source>
        <dbReference type="EMBL" id="KAB7501241.1"/>
    </source>
</evidence>
<feature type="compositionally biased region" description="Basic and acidic residues" evidence="1">
    <location>
        <begin position="64"/>
        <end position="78"/>
    </location>
</feature>
<evidence type="ECO:0000256" key="1">
    <source>
        <dbReference type="SAM" id="MobiDB-lite"/>
    </source>
</evidence>
<feature type="compositionally biased region" description="Basic and acidic residues" evidence="1">
    <location>
        <begin position="25"/>
        <end position="34"/>
    </location>
</feature>
<feature type="compositionally biased region" description="Basic and acidic residues" evidence="1">
    <location>
        <begin position="42"/>
        <end position="55"/>
    </location>
</feature>
<gene>
    <name evidence="2" type="ORF">Anas_00844</name>
</gene>
<name>A0A5N5T3X0_9CRUS</name>
<evidence type="ECO:0000313" key="3">
    <source>
        <dbReference type="Proteomes" id="UP000326759"/>
    </source>
</evidence>
<protein>
    <submittedName>
        <fullName evidence="2">Uncharacterized protein</fullName>
    </submittedName>
</protein>
<dbReference type="AlphaFoldDB" id="A0A5N5T3X0"/>
<reference evidence="2 3" key="1">
    <citation type="journal article" date="2019" name="PLoS Biol.">
        <title>Sex chromosomes control vertical transmission of feminizing Wolbachia symbionts in an isopod.</title>
        <authorList>
            <person name="Becking T."/>
            <person name="Chebbi M.A."/>
            <person name="Giraud I."/>
            <person name="Moumen B."/>
            <person name="Laverre T."/>
            <person name="Caubet Y."/>
            <person name="Peccoud J."/>
            <person name="Gilbert C."/>
            <person name="Cordaux R."/>
        </authorList>
    </citation>
    <scope>NUCLEOTIDE SEQUENCE [LARGE SCALE GENOMIC DNA]</scope>
    <source>
        <strain evidence="2">ANa2</strain>
        <tissue evidence="2">Whole body excluding digestive tract and cuticle</tissue>
    </source>
</reference>
<organism evidence="2 3">
    <name type="scientific">Armadillidium nasatum</name>
    <dbReference type="NCBI Taxonomy" id="96803"/>
    <lineage>
        <taxon>Eukaryota</taxon>
        <taxon>Metazoa</taxon>
        <taxon>Ecdysozoa</taxon>
        <taxon>Arthropoda</taxon>
        <taxon>Crustacea</taxon>
        <taxon>Multicrustacea</taxon>
        <taxon>Malacostraca</taxon>
        <taxon>Eumalacostraca</taxon>
        <taxon>Peracarida</taxon>
        <taxon>Isopoda</taxon>
        <taxon>Oniscidea</taxon>
        <taxon>Crinocheta</taxon>
        <taxon>Armadillidiidae</taxon>
        <taxon>Armadillidium</taxon>
    </lineage>
</organism>
<dbReference type="EMBL" id="SEYY01011266">
    <property type="protein sequence ID" value="KAB7501241.1"/>
    <property type="molecule type" value="Genomic_DNA"/>
</dbReference>
<proteinExistence type="predicted"/>
<sequence>MVMEKAPSSPSVCTGDVSSQLNNDSRSEPFDLSERGQSSNTSKEDVEAIDLLDKNDEVEERDPDDSPKAEFYIGDERIPSPTSDEEKDTLTDMKQFLYKPSQDLNISFEEQNNSFEKNSPPEFIPPDGGPQLKIIGNVA</sequence>
<feature type="compositionally biased region" description="Polar residues" evidence="1">
    <location>
        <begin position="8"/>
        <end position="24"/>
    </location>
</feature>
<keyword evidence="3" id="KW-1185">Reference proteome</keyword>
<accession>A0A5N5T3X0</accession>